<comment type="caution">
    <text evidence="2">The sequence shown here is derived from an EMBL/GenBank/DDBJ whole genome shotgun (WGS) entry which is preliminary data.</text>
</comment>
<proteinExistence type="predicted"/>
<dbReference type="Proteomes" id="UP001057375">
    <property type="component" value="Unassembled WGS sequence"/>
</dbReference>
<feature type="compositionally biased region" description="Polar residues" evidence="1">
    <location>
        <begin position="29"/>
        <end position="47"/>
    </location>
</feature>
<reference evidence="2" key="1">
    <citation type="submission" date="2022-03" db="EMBL/GenBank/DDBJ databases">
        <title>Draft genome sequence of Aduncisulcus paluster, a free-living microaerophilic Fornicata.</title>
        <authorList>
            <person name="Yuyama I."/>
            <person name="Kume K."/>
            <person name="Tamura T."/>
            <person name="Inagaki Y."/>
            <person name="Hashimoto T."/>
        </authorList>
    </citation>
    <scope>NUCLEOTIDE SEQUENCE</scope>
    <source>
        <strain evidence="2">NY0171</strain>
    </source>
</reference>
<protein>
    <recommendedName>
        <fullName evidence="4">J domain-containing protein</fullName>
    </recommendedName>
</protein>
<feature type="compositionally biased region" description="Basic and acidic residues" evidence="1">
    <location>
        <begin position="1"/>
        <end position="25"/>
    </location>
</feature>
<feature type="region of interest" description="Disordered" evidence="1">
    <location>
        <begin position="365"/>
        <end position="397"/>
    </location>
</feature>
<dbReference type="Gene3D" id="1.10.287.110">
    <property type="entry name" value="DnaJ domain"/>
    <property type="match status" value="1"/>
</dbReference>
<keyword evidence="3" id="KW-1185">Reference proteome</keyword>
<dbReference type="SUPFAM" id="SSF46565">
    <property type="entry name" value="Chaperone J-domain"/>
    <property type="match status" value="1"/>
</dbReference>
<accession>A0ABQ5KCE3</accession>
<evidence type="ECO:0000256" key="1">
    <source>
        <dbReference type="SAM" id="MobiDB-lite"/>
    </source>
</evidence>
<evidence type="ECO:0000313" key="3">
    <source>
        <dbReference type="Proteomes" id="UP001057375"/>
    </source>
</evidence>
<organism evidence="2 3">
    <name type="scientific">Aduncisulcus paluster</name>
    <dbReference type="NCBI Taxonomy" id="2918883"/>
    <lineage>
        <taxon>Eukaryota</taxon>
        <taxon>Metamonada</taxon>
        <taxon>Carpediemonas-like organisms</taxon>
        <taxon>Aduncisulcus</taxon>
    </lineage>
</organism>
<gene>
    <name evidence="2" type="ORF">ADUPG1_014338</name>
</gene>
<sequence>MSIDRERREQHRRERDAQREPRGSGDHAASSQYSADTAESIAPQSFATGDPKRSTTIIDDPIPAKDQQHGKETYSESTDHPEQSSTSTHTGHSQNPNIASSNYSHSEPSKDISSTDKSSSHSQRRRDREHSSTSVSSHHLFRDSIPTLPKSPSSLSSVFSSLISIKPWFAPLVSFLTDEKHPLPHPLCCPILHAIIRSPNSLSCSEQDAEIISSSSDSVEMFIAANIVSGTLHTMHSPHLNKRRLEGMDLLALKEESRYNGGQAREILIQKMKEQPFISRLGIDPRKYDSFEKKADQEKLLKRSYRRRALEWHPDHALRGGRVLFADREEYYTLLNDCFSLIDNAYKFMTEGALGQWVEADMERERKKMRNRASQKPSGQKGASPPSTFSGEGGGYRAAFARPRSRAGFWM</sequence>
<feature type="region of interest" description="Disordered" evidence="1">
    <location>
        <begin position="1"/>
        <end position="147"/>
    </location>
</feature>
<feature type="compositionally biased region" description="Low complexity" evidence="1">
    <location>
        <begin position="84"/>
        <end position="93"/>
    </location>
</feature>
<name>A0ABQ5KCE3_9EUKA</name>
<feature type="compositionally biased region" description="Polar residues" evidence="1">
    <location>
        <begin position="94"/>
        <end position="106"/>
    </location>
</feature>
<dbReference type="EMBL" id="BQXS01014068">
    <property type="protein sequence ID" value="GKT30214.1"/>
    <property type="molecule type" value="Genomic_DNA"/>
</dbReference>
<evidence type="ECO:0000313" key="2">
    <source>
        <dbReference type="EMBL" id="GKT30214.1"/>
    </source>
</evidence>
<evidence type="ECO:0008006" key="4">
    <source>
        <dbReference type="Google" id="ProtNLM"/>
    </source>
</evidence>
<dbReference type="InterPro" id="IPR036869">
    <property type="entry name" value="J_dom_sf"/>
</dbReference>
<feature type="compositionally biased region" description="Basic and acidic residues" evidence="1">
    <location>
        <begin position="62"/>
        <end position="82"/>
    </location>
</feature>